<evidence type="ECO:0000313" key="6">
    <source>
        <dbReference type="Proteomes" id="UP000702964"/>
    </source>
</evidence>
<dbReference type="Gene3D" id="3.30.360.10">
    <property type="entry name" value="Dihydrodipicolinate Reductase, domain 2"/>
    <property type="match status" value="1"/>
</dbReference>
<comment type="similarity">
    <text evidence="1">Belongs to the Gfo/Idh/MocA family.</text>
</comment>
<dbReference type="SUPFAM" id="SSF51430">
    <property type="entry name" value="NAD(P)-linked oxidoreductase"/>
    <property type="match status" value="1"/>
</dbReference>
<dbReference type="CDD" id="cd19082">
    <property type="entry name" value="AKR_AKR10A1_2"/>
    <property type="match status" value="1"/>
</dbReference>
<proteinExistence type="inferred from homology"/>
<dbReference type="InterPro" id="IPR055170">
    <property type="entry name" value="GFO_IDH_MocA-like_dom"/>
</dbReference>
<keyword evidence="2" id="KW-0560">Oxidoreductase</keyword>
<name>A0A8J4WBB7_9STRA</name>
<dbReference type="EMBL" id="AOFI03000010">
    <property type="protein sequence ID" value="KAF4324982.1"/>
    <property type="molecule type" value="Genomic_DNA"/>
</dbReference>
<evidence type="ECO:0000256" key="1">
    <source>
        <dbReference type="ARBA" id="ARBA00010928"/>
    </source>
</evidence>
<reference evidence="5" key="1">
    <citation type="journal article" date="2015" name="Genom Data">
        <title>Draft genome sequences of Phytophthora kernoviae and Phytophthora ramorum lineage EU2 from Scotland.</title>
        <authorList>
            <person name="Sambles C."/>
            <person name="Schlenzig A."/>
            <person name="O'Neill P."/>
            <person name="Grant M."/>
            <person name="Studholme D.J."/>
        </authorList>
    </citation>
    <scope>NUCLEOTIDE SEQUENCE</scope>
    <source>
        <strain evidence="5">00238/432</strain>
    </source>
</reference>
<dbReference type="Pfam" id="PF00248">
    <property type="entry name" value="Aldo_ket_red"/>
    <property type="match status" value="1"/>
</dbReference>
<dbReference type="Proteomes" id="UP000702964">
    <property type="component" value="Unassembled WGS sequence"/>
</dbReference>
<dbReference type="InterPro" id="IPR050523">
    <property type="entry name" value="AKR_Detox_Biosynth"/>
</dbReference>
<dbReference type="PANTHER" id="PTHR43364:SF4">
    <property type="entry name" value="NAD(P)-LINKED OXIDOREDUCTASE SUPERFAMILY PROTEIN"/>
    <property type="match status" value="1"/>
</dbReference>
<evidence type="ECO:0000259" key="4">
    <source>
        <dbReference type="Pfam" id="PF22725"/>
    </source>
</evidence>
<dbReference type="InterPro" id="IPR036812">
    <property type="entry name" value="NAD(P)_OxRdtase_dom_sf"/>
</dbReference>
<protein>
    <recommendedName>
        <fullName evidence="7">NADP-dependent oxidoreductase domain-containing protein</fullName>
    </recommendedName>
</protein>
<reference evidence="5" key="2">
    <citation type="submission" date="2020-02" db="EMBL/GenBank/DDBJ databases">
        <authorList>
            <person name="Studholme D.J."/>
        </authorList>
    </citation>
    <scope>NUCLEOTIDE SEQUENCE</scope>
    <source>
        <strain evidence="5">00238/432</strain>
    </source>
</reference>
<evidence type="ECO:0000259" key="3">
    <source>
        <dbReference type="Pfam" id="PF00248"/>
    </source>
</evidence>
<evidence type="ECO:0000256" key="2">
    <source>
        <dbReference type="ARBA" id="ARBA00023002"/>
    </source>
</evidence>
<dbReference type="AlphaFoldDB" id="A0A8J4WBB7"/>
<comment type="caution">
    <text evidence="5">The sequence shown here is derived from an EMBL/GenBank/DDBJ whole genome shotgun (WGS) entry which is preliminary data.</text>
</comment>
<organism evidence="5 6">
    <name type="scientific">Phytophthora kernoviae 00238/432</name>
    <dbReference type="NCBI Taxonomy" id="1284355"/>
    <lineage>
        <taxon>Eukaryota</taxon>
        <taxon>Sar</taxon>
        <taxon>Stramenopiles</taxon>
        <taxon>Oomycota</taxon>
        <taxon>Peronosporomycetes</taxon>
        <taxon>Peronosporales</taxon>
        <taxon>Peronosporaceae</taxon>
        <taxon>Phytophthora</taxon>
    </lineage>
</organism>
<dbReference type="Gene3D" id="3.20.20.100">
    <property type="entry name" value="NADP-dependent oxidoreductase domain"/>
    <property type="match status" value="1"/>
</dbReference>
<gene>
    <name evidence="5" type="ORF">G195_001673</name>
</gene>
<sequence length="523" mass="57755">MVQACEDAGVHLAEALMYRHHPRYDQIKDIIASGEIGEVRGIHSTFSFNSSGSTGNVRFRRDWGGGALYDIGCYSISAARLLLGQEPSAATVIGMFSPEHGHVDMMASGLLEFDNHIGVTFDSSMWAAFRNTLEVLGSDGTIEVPSAYISNPDRGSNFFVIVDGERKEIEVPQVNHYSLQGDDMARAVLQGKALRFAPSDAVANMKVLEACLRSAEERKPISRLIKGTDYFYHDSYEKAATNMDAFLAIGGNTVDSAHIYCGGQSEEVLGRYMQERGNRNEIVILTKGAHHDQNGPRVNADAIRSDLLTSLERLQTEHVELYALHRDDPNIPVGVILEALNEHIESGKIGAIGASNWTWQRLEEANAYAAANGLKGFTFSSPNLSLAKANEPFWAGCVSADEETLAWHERTKLPLLSWSSQARGFFTGRFTPEVRDNADLVRVFYSDGNWERLHRAEQLAESKKTTPIQIALAYVLNQPFPTCALIGAQNREELLSCDEGSRITLTREELDWLDLGSNVKPSV</sequence>
<feature type="domain" description="GFO/IDH/MocA-like oxidoreductase" evidence="4">
    <location>
        <begin position="24"/>
        <end position="143"/>
    </location>
</feature>
<dbReference type="InterPro" id="IPR023210">
    <property type="entry name" value="NADP_OxRdtase_dom"/>
</dbReference>
<dbReference type="GO" id="GO:0005829">
    <property type="term" value="C:cytosol"/>
    <property type="evidence" value="ECO:0007669"/>
    <property type="project" value="TreeGrafter"/>
</dbReference>
<accession>A0A8J4WBB7</accession>
<evidence type="ECO:0000313" key="5">
    <source>
        <dbReference type="EMBL" id="KAF4324982.1"/>
    </source>
</evidence>
<evidence type="ECO:0008006" key="7">
    <source>
        <dbReference type="Google" id="ProtNLM"/>
    </source>
</evidence>
<dbReference type="GO" id="GO:0016491">
    <property type="term" value="F:oxidoreductase activity"/>
    <property type="evidence" value="ECO:0007669"/>
    <property type="project" value="UniProtKB-KW"/>
</dbReference>
<dbReference type="PANTHER" id="PTHR43364">
    <property type="entry name" value="NADH-SPECIFIC METHYLGLYOXAL REDUCTASE-RELATED"/>
    <property type="match status" value="1"/>
</dbReference>
<dbReference type="SUPFAM" id="SSF55347">
    <property type="entry name" value="Glyceraldehyde-3-phosphate dehydrogenase-like, C-terminal domain"/>
    <property type="match status" value="1"/>
</dbReference>
<feature type="domain" description="NADP-dependent oxidoreductase" evidence="3">
    <location>
        <begin position="235"/>
        <end position="510"/>
    </location>
</feature>
<dbReference type="Pfam" id="PF22725">
    <property type="entry name" value="GFO_IDH_MocA_C3"/>
    <property type="match status" value="1"/>
</dbReference>